<evidence type="ECO:0000259" key="2">
    <source>
        <dbReference type="Pfam" id="PF01261"/>
    </source>
</evidence>
<dbReference type="RefSeq" id="WP_200557283.1">
    <property type="nucleotide sequence ID" value="NZ_JAEPES010000006.1"/>
</dbReference>
<sequence>MPTTPPLSLQLYTVREALEHDFDATIARVAAIGFRHVEPFNFVATAPKLAAALAANGLTAPSTHFNFLAAGTDLDEVFAAAAAIGIATVIEPHVPPERWASADDIRAIAAELNAAVAVAARHGVRIGYHNHAFEFANEFEVQPGIRQTGYELFAANLDPAVILELDTYWAAAGGQDVPALLARLGDRVRFIHIKDGPIEDDSRSQVAVGAGMMPIWDIIEAAKSLEYGVVELDDTEGDMFTAVEDSYAYLTGTDK</sequence>
<keyword evidence="1" id="KW-0119">Carbohydrate metabolism</keyword>
<name>A0A934W5Z7_9MICO</name>
<dbReference type="SUPFAM" id="SSF51658">
    <property type="entry name" value="Xylose isomerase-like"/>
    <property type="match status" value="1"/>
</dbReference>
<dbReference type="AlphaFoldDB" id="A0A934W5Z7"/>
<proteinExistence type="predicted"/>
<dbReference type="Proteomes" id="UP000636458">
    <property type="component" value="Unassembled WGS sequence"/>
</dbReference>
<dbReference type="InterPro" id="IPR036237">
    <property type="entry name" value="Xyl_isomerase-like_sf"/>
</dbReference>
<comment type="caution">
    <text evidence="3">The sequence shown here is derived from an EMBL/GenBank/DDBJ whole genome shotgun (WGS) entry which is preliminary data.</text>
</comment>
<protein>
    <submittedName>
        <fullName evidence="3">TIM barrel protein</fullName>
    </submittedName>
</protein>
<dbReference type="InterPro" id="IPR013022">
    <property type="entry name" value="Xyl_isomerase-like_TIM-brl"/>
</dbReference>
<organism evidence="3 4">
    <name type="scientific">Lacisediminihabitans changchengi</name>
    <dbReference type="NCBI Taxonomy" id="2787634"/>
    <lineage>
        <taxon>Bacteria</taxon>
        <taxon>Bacillati</taxon>
        <taxon>Actinomycetota</taxon>
        <taxon>Actinomycetes</taxon>
        <taxon>Micrococcales</taxon>
        <taxon>Microbacteriaceae</taxon>
        <taxon>Lacisediminihabitans</taxon>
    </lineage>
</organism>
<dbReference type="EMBL" id="JAEPES010000006">
    <property type="protein sequence ID" value="MBK4349095.1"/>
    <property type="molecule type" value="Genomic_DNA"/>
</dbReference>
<evidence type="ECO:0000256" key="1">
    <source>
        <dbReference type="ARBA" id="ARBA00023277"/>
    </source>
</evidence>
<evidence type="ECO:0000313" key="4">
    <source>
        <dbReference type="Proteomes" id="UP000636458"/>
    </source>
</evidence>
<evidence type="ECO:0000313" key="3">
    <source>
        <dbReference type="EMBL" id="MBK4349095.1"/>
    </source>
</evidence>
<dbReference type="InterPro" id="IPR050312">
    <property type="entry name" value="IolE/XylAMocC-like"/>
</dbReference>
<feature type="domain" description="Xylose isomerase-like TIM barrel" evidence="2">
    <location>
        <begin position="27"/>
        <end position="230"/>
    </location>
</feature>
<reference evidence="3" key="1">
    <citation type="submission" date="2021-01" db="EMBL/GenBank/DDBJ databases">
        <title>Lacisediminihabitans sp. nov. strain G11-30, isolated from Antarctic Soil.</title>
        <authorList>
            <person name="Li J."/>
        </authorList>
    </citation>
    <scope>NUCLEOTIDE SEQUENCE</scope>
    <source>
        <strain evidence="3">G11-30</strain>
    </source>
</reference>
<dbReference type="Gene3D" id="3.20.20.150">
    <property type="entry name" value="Divalent-metal-dependent TIM barrel enzymes"/>
    <property type="match status" value="1"/>
</dbReference>
<dbReference type="PANTHER" id="PTHR12110">
    <property type="entry name" value="HYDROXYPYRUVATE ISOMERASE"/>
    <property type="match status" value="1"/>
</dbReference>
<keyword evidence="4" id="KW-1185">Reference proteome</keyword>
<dbReference type="Pfam" id="PF01261">
    <property type="entry name" value="AP_endonuc_2"/>
    <property type="match status" value="1"/>
</dbReference>
<accession>A0A934W5Z7</accession>
<gene>
    <name evidence="3" type="ORF">IV501_15810</name>
</gene>
<dbReference type="PANTHER" id="PTHR12110:SF41">
    <property type="entry name" value="INOSOSE DEHYDRATASE"/>
    <property type="match status" value="1"/>
</dbReference>